<evidence type="ECO:0000259" key="2">
    <source>
        <dbReference type="Pfam" id="PF01266"/>
    </source>
</evidence>
<dbReference type="GO" id="GO:0005737">
    <property type="term" value="C:cytoplasm"/>
    <property type="evidence" value="ECO:0007669"/>
    <property type="project" value="TreeGrafter"/>
</dbReference>
<keyword evidence="4" id="KW-1185">Reference proteome</keyword>
<organism evidence="3 4">
    <name type="scientific">Parahaliea mediterranea</name>
    <dbReference type="NCBI Taxonomy" id="651086"/>
    <lineage>
        <taxon>Bacteria</taxon>
        <taxon>Pseudomonadati</taxon>
        <taxon>Pseudomonadota</taxon>
        <taxon>Gammaproteobacteria</taxon>
        <taxon>Cellvibrionales</taxon>
        <taxon>Halieaceae</taxon>
        <taxon>Parahaliea</taxon>
    </lineage>
</organism>
<evidence type="ECO:0000313" key="4">
    <source>
        <dbReference type="Proteomes" id="UP000664303"/>
    </source>
</evidence>
<protein>
    <submittedName>
        <fullName evidence="3">FAD-binding oxidoreductase</fullName>
    </submittedName>
</protein>
<evidence type="ECO:0000256" key="1">
    <source>
        <dbReference type="ARBA" id="ARBA00023002"/>
    </source>
</evidence>
<dbReference type="EMBL" id="JAFKCZ010000002">
    <property type="protein sequence ID" value="MBN7795592.1"/>
    <property type="molecule type" value="Genomic_DNA"/>
</dbReference>
<dbReference type="InterPro" id="IPR036188">
    <property type="entry name" value="FAD/NAD-bd_sf"/>
</dbReference>
<keyword evidence="1" id="KW-0560">Oxidoreductase</keyword>
<comment type="caution">
    <text evidence="3">The sequence shown here is derived from an EMBL/GenBank/DDBJ whole genome shotgun (WGS) entry which is preliminary data.</text>
</comment>
<evidence type="ECO:0000313" key="3">
    <source>
        <dbReference type="EMBL" id="MBN7795592.1"/>
    </source>
</evidence>
<sequence length="394" mass="42662">MHCDALVIGGGLAGCATACYLAEAGLSVVLLERGEINRGASGQNAGSLHFQLEHRLIHHADALGEELQHYVALTRVAIDHWRNIESELGSELELAMHGGLMLAETDDEIALLERKAGIERGQGLEVELLDADETRARAPYLSPQVRGALYCPHEGHCNPRLLTPAYARKAARLGAEIVTHCTVGETRRQGGQWQVRGEDSRGTRREWRASVLVNAAGAWTMDIGRMANLHLPVFPIGLLMNATERAAPFIHHLIQHVGRRLSMKQVDDGNVLIGGGWSARLPQQLGQWGAGRAAIDMTALRNNLRTALAVAPGIEPLKILRSWTGITGITPDQLPLIGAVSRAPGYFVAAGGSGFTYGPTYARLLSELITRGEPSHSLAPYSPDRFAHMNMFMG</sequence>
<dbReference type="PANTHER" id="PTHR13847:SF287">
    <property type="entry name" value="FAD-DEPENDENT OXIDOREDUCTASE DOMAIN-CONTAINING PROTEIN 1"/>
    <property type="match status" value="1"/>
</dbReference>
<dbReference type="InterPro" id="IPR006076">
    <property type="entry name" value="FAD-dep_OxRdtase"/>
</dbReference>
<accession>A0A939DDJ3</accession>
<dbReference type="PRINTS" id="PR00420">
    <property type="entry name" value="RNGMNOXGNASE"/>
</dbReference>
<dbReference type="PANTHER" id="PTHR13847">
    <property type="entry name" value="SARCOSINE DEHYDROGENASE-RELATED"/>
    <property type="match status" value="1"/>
</dbReference>
<dbReference type="Gene3D" id="3.30.9.10">
    <property type="entry name" value="D-Amino Acid Oxidase, subunit A, domain 2"/>
    <property type="match status" value="1"/>
</dbReference>
<feature type="domain" description="FAD dependent oxidoreductase" evidence="2">
    <location>
        <begin position="4"/>
        <end position="368"/>
    </location>
</feature>
<gene>
    <name evidence="3" type="ORF">JYP50_03250</name>
</gene>
<reference evidence="3" key="1">
    <citation type="submission" date="2021-02" db="EMBL/GenBank/DDBJ databases">
        <title>PHA producing bacteria isolated from coastal sediment in Guangdong, Shenzhen.</title>
        <authorList>
            <person name="Zheng W."/>
            <person name="Yu S."/>
            <person name="Huang Y."/>
        </authorList>
    </citation>
    <scope>NUCLEOTIDE SEQUENCE</scope>
    <source>
        <strain evidence="3">TN14-10</strain>
    </source>
</reference>
<dbReference type="Pfam" id="PF01266">
    <property type="entry name" value="DAO"/>
    <property type="match status" value="1"/>
</dbReference>
<proteinExistence type="predicted"/>
<name>A0A939DDJ3_9GAMM</name>
<dbReference type="RefSeq" id="WP_206559035.1">
    <property type="nucleotide sequence ID" value="NZ_JAFKCZ010000002.1"/>
</dbReference>
<dbReference type="GO" id="GO:0016491">
    <property type="term" value="F:oxidoreductase activity"/>
    <property type="evidence" value="ECO:0007669"/>
    <property type="project" value="UniProtKB-KW"/>
</dbReference>
<dbReference type="Proteomes" id="UP000664303">
    <property type="component" value="Unassembled WGS sequence"/>
</dbReference>
<dbReference type="SUPFAM" id="SSF51905">
    <property type="entry name" value="FAD/NAD(P)-binding domain"/>
    <property type="match status" value="1"/>
</dbReference>
<dbReference type="AlphaFoldDB" id="A0A939DDJ3"/>
<dbReference type="Gene3D" id="3.50.50.60">
    <property type="entry name" value="FAD/NAD(P)-binding domain"/>
    <property type="match status" value="1"/>
</dbReference>